<dbReference type="PANTHER" id="PTHR21340">
    <property type="entry name" value="DIADENOSINE 5,5-P1,P4-TETRAPHOSPHATE PYROPHOSPHOHYDROLASE MUTT"/>
    <property type="match status" value="1"/>
</dbReference>
<dbReference type="PROSITE" id="PS51462">
    <property type="entry name" value="NUDIX"/>
    <property type="match status" value="1"/>
</dbReference>
<dbReference type="Pfam" id="PF00293">
    <property type="entry name" value="NUDIX"/>
    <property type="match status" value="1"/>
</dbReference>
<dbReference type="Proteomes" id="UP000006867">
    <property type="component" value="Chromosome"/>
</dbReference>
<dbReference type="InterPro" id="IPR020084">
    <property type="entry name" value="NUDIX_hydrolase_CS"/>
</dbReference>
<protein>
    <submittedName>
        <fullName evidence="3">MutT/Nudix family protein</fullName>
    </submittedName>
</protein>
<keyword evidence="1" id="KW-0378">Hydrolase</keyword>
<dbReference type="EMBL" id="CP002207">
    <property type="protein sequence ID" value="ADP35060.1"/>
    <property type="molecule type" value="Genomic_DNA"/>
</dbReference>
<dbReference type="RefSeq" id="WP_004430330.1">
    <property type="nucleotide sequence ID" value="NC_014639.1"/>
</dbReference>
<feature type="domain" description="Nudix hydrolase" evidence="2">
    <location>
        <begin position="14"/>
        <end position="143"/>
    </location>
</feature>
<dbReference type="Gene3D" id="3.90.79.10">
    <property type="entry name" value="Nucleoside Triphosphate Pyrophosphohydrolase"/>
    <property type="match status" value="1"/>
</dbReference>
<evidence type="ECO:0000259" key="2">
    <source>
        <dbReference type="PROSITE" id="PS51462"/>
    </source>
</evidence>
<dbReference type="SUPFAM" id="SSF55811">
    <property type="entry name" value="Nudix"/>
    <property type="match status" value="1"/>
</dbReference>
<dbReference type="CDD" id="cd04684">
    <property type="entry name" value="NUDIX_Hydrolase"/>
    <property type="match status" value="1"/>
</dbReference>
<evidence type="ECO:0000313" key="4">
    <source>
        <dbReference type="Proteomes" id="UP000006867"/>
    </source>
</evidence>
<dbReference type="InterPro" id="IPR051325">
    <property type="entry name" value="Nudix_hydrolase_domain"/>
</dbReference>
<dbReference type="PANTHER" id="PTHR21340:SF0">
    <property type="entry name" value="BIS(5'-NUCLEOSYL)-TETRAPHOSPHATASE [ASYMMETRICAL]"/>
    <property type="match status" value="1"/>
</dbReference>
<keyword evidence="4" id="KW-1185">Reference proteome</keyword>
<proteinExistence type="predicted"/>
<gene>
    <name evidence="3" type="ordered locus">BATR1942_20725</name>
</gene>
<sequence>MKVFGLKKEEAVYEPRTGVYAVIFHPSLDQVGLIRTDCGKLFLPGGGIEGQETHEQCLVREAREEMGSAISVVAYIGSAKRYFYSTKEHKDSLSIGHFYICKKGEKMCEPTEEDHHYEWVPSEDAIGGLFHEHQSWAVREAALKKKTLHNKP</sequence>
<evidence type="ECO:0000313" key="3">
    <source>
        <dbReference type="EMBL" id="ADP35060.1"/>
    </source>
</evidence>
<dbReference type="InterPro" id="IPR000086">
    <property type="entry name" value="NUDIX_hydrolase_dom"/>
</dbReference>
<evidence type="ECO:0000256" key="1">
    <source>
        <dbReference type="ARBA" id="ARBA00022801"/>
    </source>
</evidence>
<organism evidence="3 4">
    <name type="scientific">Bacillus atrophaeus (strain 1942)</name>
    <dbReference type="NCBI Taxonomy" id="720555"/>
    <lineage>
        <taxon>Bacteria</taxon>
        <taxon>Bacillati</taxon>
        <taxon>Bacillota</taxon>
        <taxon>Bacilli</taxon>
        <taxon>Bacillales</taxon>
        <taxon>Bacillaceae</taxon>
        <taxon>Bacillus</taxon>
    </lineage>
</organism>
<dbReference type="InterPro" id="IPR015797">
    <property type="entry name" value="NUDIX_hydrolase-like_dom_sf"/>
</dbReference>
<name>A0ABM5M4D9_BACA1</name>
<accession>A0ABM5M4D9</accession>
<reference evidence="3 4" key="1">
    <citation type="journal article" date="2011" name="Front. Microbiol.">
        <title>Genomic signatures of strain selection and enhancement in Bacillus atrophaeus var. globigii, a historical biowarfare simulant.</title>
        <authorList>
            <person name="Gibbons H.S."/>
            <person name="Broomall S.M."/>
            <person name="McNew L.A."/>
            <person name="Daligault H."/>
            <person name="Chapman C."/>
            <person name="Bruce D."/>
            <person name="Karavis M."/>
            <person name="Krepps M."/>
            <person name="McGregor P.A."/>
            <person name="Hong C."/>
            <person name="Park K.H."/>
            <person name="Akmal A."/>
            <person name="Feldman A."/>
            <person name="Lin J.S."/>
            <person name="Chang W.E."/>
            <person name="Higgs B.W."/>
            <person name="Demirev P."/>
            <person name="Lindquist J."/>
            <person name="Liem A."/>
            <person name="Fochler E."/>
            <person name="Read T.D."/>
            <person name="Tapia R."/>
            <person name="Johnson S."/>
            <person name="Bishop-Lilly K.A."/>
            <person name="Detter C."/>
            <person name="Han C."/>
            <person name="Sozhamannan S."/>
            <person name="Rosenzweig C.N."/>
            <person name="Skowronski E.W."/>
        </authorList>
    </citation>
    <scope>NUCLEOTIDE SEQUENCE [LARGE SCALE GENOMIC DNA]</scope>
    <source>
        <strain evidence="3 4">1942</strain>
    </source>
</reference>
<dbReference type="PROSITE" id="PS00893">
    <property type="entry name" value="NUDIX_BOX"/>
    <property type="match status" value="1"/>
</dbReference>